<protein>
    <submittedName>
        <fullName evidence="1">Uncharacterized protein</fullName>
    </submittedName>
</protein>
<reference evidence="1 2" key="1">
    <citation type="submission" date="2024-02" db="EMBL/GenBank/DDBJ databases">
        <authorList>
            <person name="Vignale AGUSTIN F."/>
            <person name="Sosa J E."/>
            <person name="Modenutti C."/>
        </authorList>
    </citation>
    <scope>NUCLEOTIDE SEQUENCE [LARGE SCALE GENOMIC DNA]</scope>
</reference>
<accession>A0ABC8R2L6</accession>
<keyword evidence="2" id="KW-1185">Reference proteome</keyword>
<dbReference type="Proteomes" id="UP001642360">
    <property type="component" value="Unassembled WGS sequence"/>
</dbReference>
<comment type="caution">
    <text evidence="1">The sequence shown here is derived from an EMBL/GenBank/DDBJ whole genome shotgun (WGS) entry which is preliminary data.</text>
</comment>
<sequence>MRIYSMSLVTEFAFDLVKVDLFFSLSKASKPSWNQPLDHLRVEDAMDIPLAAPTIVGHDDKGEGDHHVGNCPMYVVMFVLGMGIVLERGSMTTQNFKNLLRQMKRRLFAFSMNQIDLLKIIFFRKKQYFTIQSMLKTMMFAWDSADLCIVSGPIAGAEDYLLRMIKVFDKVFPEELIESVGSCSGGVPT</sequence>
<dbReference type="EMBL" id="CAUOFW020000948">
    <property type="protein sequence ID" value="CAK9139261.1"/>
    <property type="molecule type" value="Genomic_DNA"/>
</dbReference>
<evidence type="ECO:0000313" key="2">
    <source>
        <dbReference type="Proteomes" id="UP001642360"/>
    </source>
</evidence>
<gene>
    <name evidence="1" type="ORF">ILEXP_LOCUS6649</name>
</gene>
<proteinExistence type="predicted"/>
<dbReference type="AlphaFoldDB" id="A0ABC8R2L6"/>
<evidence type="ECO:0000313" key="1">
    <source>
        <dbReference type="EMBL" id="CAK9139261.1"/>
    </source>
</evidence>
<organism evidence="1 2">
    <name type="scientific">Ilex paraguariensis</name>
    <name type="common">yerba mate</name>
    <dbReference type="NCBI Taxonomy" id="185542"/>
    <lineage>
        <taxon>Eukaryota</taxon>
        <taxon>Viridiplantae</taxon>
        <taxon>Streptophyta</taxon>
        <taxon>Embryophyta</taxon>
        <taxon>Tracheophyta</taxon>
        <taxon>Spermatophyta</taxon>
        <taxon>Magnoliopsida</taxon>
        <taxon>eudicotyledons</taxon>
        <taxon>Gunneridae</taxon>
        <taxon>Pentapetalae</taxon>
        <taxon>asterids</taxon>
        <taxon>campanulids</taxon>
        <taxon>Aquifoliales</taxon>
        <taxon>Aquifoliaceae</taxon>
        <taxon>Ilex</taxon>
    </lineage>
</organism>
<name>A0ABC8R2L6_9AQUA</name>